<keyword evidence="7" id="KW-1185">Reference proteome</keyword>
<evidence type="ECO:0000256" key="3">
    <source>
        <dbReference type="ARBA" id="ARBA00022801"/>
    </source>
</evidence>
<dbReference type="SUPFAM" id="SSF51556">
    <property type="entry name" value="Metallo-dependent hydrolases"/>
    <property type="match status" value="1"/>
</dbReference>
<evidence type="ECO:0000256" key="4">
    <source>
        <dbReference type="ARBA" id="ARBA00022833"/>
    </source>
</evidence>
<dbReference type="PANTHER" id="PTHR11271:SF6">
    <property type="entry name" value="GUANINE DEAMINASE"/>
    <property type="match status" value="1"/>
</dbReference>
<comment type="cofactor">
    <cofactor evidence="1">
        <name>Zn(2+)</name>
        <dbReference type="ChEBI" id="CHEBI:29105"/>
    </cofactor>
</comment>
<dbReference type="KEGG" id="ehx:EMIHUDRAFT_42244"/>
<keyword evidence="2" id="KW-0479">Metal-binding</keyword>
<dbReference type="Gene3D" id="2.30.40.10">
    <property type="entry name" value="Urease, subunit C, domain 1"/>
    <property type="match status" value="1"/>
</dbReference>
<reference evidence="6" key="2">
    <citation type="submission" date="2024-10" db="UniProtKB">
        <authorList>
            <consortium name="EnsemblProtists"/>
        </authorList>
    </citation>
    <scope>IDENTIFICATION</scope>
</reference>
<dbReference type="PANTHER" id="PTHR11271">
    <property type="entry name" value="GUANINE DEAMINASE"/>
    <property type="match status" value="1"/>
</dbReference>
<dbReference type="InterPro" id="IPR032466">
    <property type="entry name" value="Metal_Hydrolase"/>
</dbReference>
<proteinExistence type="predicted"/>
<dbReference type="SUPFAM" id="SSF51338">
    <property type="entry name" value="Composite domain of metallo-dependent hydrolases"/>
    <property type="match status" value="1"/>
</dbReference>
<dbReference type="Gene3D" id="3.20.20.140">
    <property type="entry name" value="Metal-dependent hydrolases"/>
    <property type="match status" value="1"/>
</dbReference>
<keyword evidence="3" id="KW-0378">Hydrolase</keyword>
<dbReference type="InterPro" id="IPR006680">
    <property type="entry name" value="Amidohydro-rel"/>
</dbReference>
<dbReference type="OMA" id="ICCTDEL"/>
<dbReference type="AlphaFoldDB" id="A0A0D3JQR6"/>
<dbReference type="Pfam" id="PF01979">
    <property type="entry name" value="Amidohydro_1"/>
    <property type="match status" value="1"/>
</dbReference>
<evidence type="ECO:0000256" key="2">
    <source>
        <dbReference type="ARBA" id="ARBA00022723"/>
    </source>
</evidence>
<dbReference type="GO" id="GO:0008892">
    <property type="term" value="F:guanine deaminase activity"/>
    <property type="evidence" value="ECO:0007669"/>
    <property type="project" value="TreeGrafter"/>
</dbReference>
<protein>
    <recommendedName>
        <fullName evidence="5">Amidohydrolase-related domain-containing protein</fullName>
    </recommendedName>
</protein>
<dbReference type="GO" id="GO:0005829">
    <property type="term" value="C:cytosol"/>
    <property type="evidence" value="ECO:0007669"/>
    <property type="project" value="TreeGrafter"/>
</dbReference>
<name>A0A0D3JQR6_EMIH1</name>
<dbReference type="GO" id="GO:0046098">
    <property type="term" value="P:guanine metabolic process"/>
    <property type="evidence" value="ECO:0007669"/>
    <property type="project" value="TreeGrafter"/>
</dbReference>
<dbReference type="Proteomes" id="UP000013827">
    <property type="component" value="Unassembled WGS sequence"/>
</dbReference>
<dbReference type="PaxDb" id="2903-EOD25851"/>
<evidence type="ECO:0000259" key="5">
    <source>
        <dbReference type="Pfam" id="PF01979"/>
    </source>
</evidence>
<dbReference type="eggNOG" id="KOG3968">
    <property type="taxonomic scope" value="Eukaryota"/>
</dbReference>
<accession>A0A0D3JQR6</accession>
<dbReference type="InterPro" id="IPR011059">
    <property type="entry name" value="Metal-dep_hydrolase_composite"/>
</dbReference>
<dbReference type="EnsemblProtists" id="EOD25851">
    <property type="protein sequence ID" value="EOD25851"/>
    <property type="gene ID" value="EMIHUDRAFT_42244"/>
</dbReference>
<dbReference type="STRING" id="2903.R1ESA7"/>
<keyword evidence="4" id="KW-0862">Zinc</keyword>
<evidence type="ECO:0000256" key="1">
    <source>
        <dbReference type="ARBA" id="ARBA00001947"/>
    </source>
</evidence>
<organism evidence="6 7">
    <name type="scientific">Emiliania huxleyi (strain CCMP1516)</name>
    <dbReference type="NCBI Taxonomy" id="280463"/>
    <lineage>
        <taxon>Eukaryota</taxon>
        <taxon>Haptista</taxon>
        <taxon>Haptophyta</taxon>
        <taxon>Prymnesiophyceae</taxon>
        <taxon>Isochrysidales</taxon>
        <taxon>Noelaerhabdaceae</taxon>
        <taxon>Emiliania</taxon>
    </lineage>
</organism>
<reference evidence="7" key="1">
    <citation type="journal article" date="2013" name="Nature">
        <title>Pan genome of the phytoplankton Emiliania underpins its global distribution.</title>
        <authorList>
            <person name="Read B.A."/>
            <person name="Kegel J."/>
            <person name="Klute M.J."/>
            <person name="Kuo A."/>
            <person name="Lefebvre S.C."/>
            <person name="Maumus F."/>
            <person name="Mayer C."/>
            <person name="Miller J."/>
            <person name="Monier A."/>
            <person name="Salamov A."/>
            <person name="Young J."/>
            <person name="Aguilar M."/>
            <person name="Claverie J.M."/>
            <person name="Frickenhaus S."/>
            <person name="Gonzalez K."/>
            <person name="Herman E.K."/>
            <person name="Lin Y.C."/>
            <person name="Napier J."/>
            <person name="Ogata H."/>
            <person name="Sarno A.F."/>
            <person name="Shmutz J."/>
            <person name="Schroeder D."/>
            <person name="de Vargas C."/>
            <person name="Verret F."/>
            <person name="von Dassow P."/>
            <person name="Valentin K."/>
            <person name="Van de Peer Y."/>
            <person name="Wheeler G."/>
            <person name="Dacks J.B."/>
            <person name="Delwiche C.F."/>
            <person name="Dyhrman S.T."/>
            <person name="Glockner G."/>
            <person name="John U."/>
            <person name="Richards T."/>
            <person name="Worden A.Z."/>
            <person name="Zhang X."/>
            <person name="Grigoriev I.V."/>
            <person name="Allen A.E."/>
            <person name="Bidle K."/>
            <person name="Borodovsky M."/>
            <person name="Bowler C."/>
            <person name="Brownlee C."/>
            <person name="Cock J.M."/>
            <person name="Elias M."/>
            <person name="Gladyshev V.N."/>
            <person name="Groth M."/>
            <person name="Guda C."/>
            <person name="Hadaegh A."/>
            <person name="Iglesias-Rodriguez M.D."/>
            <person name="Jenkins J."/>
            <person name="Jones B.M."/>
            <person name="Lawson T."/>
            <person name="Leese F."/>
            <person name="Lindquist E."/>
            <person name="Lobanov A."/>
            <person name="Lomsadze A."/>
            <person name="Malik S.B."/>
            <person name="Marsh M.E."/>
            <person name="Mackinder L."/>
            <person name="Mock T."/>
            <person name="Mueller-Roeber B."/>
            <person name="Pagarete A."/>
            <person name="Parker M."/>
            <person name="Probert I."/>
            <person name="Quesneville H."/>
            <person name="Raines C."/>
            <person name="Rensing S.A."/>
            <person name="Riano-Pachon D.M."/>
            <person name="Richier S."/>
            <person name="Rokitta S."/>
            <person name="Shiraiwa Y."/>
            <person name="Soanes D.M."/>
            <person name="van der Giezen M."/>
            <person name="Wahlund T.M."/>
            <person name="Williams B."/>
            <person name="Wilson W."/>
            <person name="Wolfe G."/>
            <person name="Wurch L.L."/>
        </authorList>
    </citation>
    <scope>NUCLEOTIDE SEQUENCE</scope>
</reference>
<sequence length="439" mass="46435">MRGTLAHATSPSTIEVLRDALVVVTDGVITNIVQGADADALQSTLHDVTQLAEDSIILPGFVDTHVHPAQVTFAGSGTDRPLLGPTGWLECYTYPAERAWADPTVAAEVSGAVVRRALKHGCTTAVYFGTIHLEGTLKLVDACLEQGLRAVVGKVCMDRCSPADYVESTEASLSDMEAFVQATIAKAEVAHPNGPLVHPALTPRFIPTCSTALLAGLGEIARKYNGSDGGDGGSRANKVFVQSHIAQSADQLAFVEKLHPGQRDAALFDAAGLLTDRCVLAHAMHLDESELQLIARRKSALAFCPLSNVFHTEKPASTLDAPNAWRCGCNVGLATDTAGGYAPSMLHACRTAVIASRCLHKDTTVDWKYAFWLATRGGAAALSMPIGGFEVGNEFDAQLVDPSAGDPPEEAMALGVLEKYVNLGDDRNVAAVWVRGKQV</sequence>
<evidence type="ECO:0000313" key="7">
    <source>
        <dbReference type="Proteomes" id="UP000013827"/>
    </source>
</evidence>
<dbReference type="GO" id="GO:0008270">
    <property type="term" value="F:zinc ion binding"/>
    <property type="evidence" value="ECO:0007669"/>
    <property type="project" value="TreeGrafter"/>
</dbReference>
<evidence type="ECO:0000313" key="6">
    <source>
        <dbReference type="EnsemblProtists" id="EOD25851"/>
    </source>
</evidence>
<dbReference type="InterPro" id="IPR051607">
    <property type="entry name" value="Metallo-dep_hydrolases"/>
</dbReference>
<dbReference type="HOGENOM" id="CLU_012358_0_1_1"/>
<feature type="domain" description="Amidohydrolase-related" evidence="5">
    <location>
        <begin position="56"/>
        <end position="439"/>
    </location>
</feature>